<name>L9WGG6_9EURY</name>
<reference evidence="2 3" key="1">
    <citation type="journal article" date="2014" name="PLoS Genet.">
        <title>Phylogenetically driven sequencing of extremely halophilic archaea reveals strategies for static and dynamic osmo-response.</title>
        <authorList>
            <person name="Becker E.A."/>
            <person name="Seitzer P.M."/>
            <person name="Tritt A."/>
            <person name="Larsen D."/>
            <person name="Krusor M."/>
            <person name="Yao A.I."/>
            <person name="Wu D."/>
            <person name="Madern D."/>
            <person name="Eisen J.A."/>
            <person name="Darling A.E."/>
            <person name="Facciotti M.T."/>
        </authorList>
    </citation>
    <scope>NUCLEOTIDE SEQUENCE [LARGE SCALE GENOMIC DNA]</scope>
    <source>
        <strain evidence="2 3">JCM 12255</strain>
    </source>
</reference>
<dbReference type="EMBL" id="AOHZ01000111">
    <property type="protein sequence ID" value="ELY48580.1"/>
    <property type="molecule type" value="Genomic_DNA"/>
</dbReference>
<dbReference type="AlphaFoldDB" id="L9WGG6"/>
<feature type="region of interest" description="Disordered" evidence="1">
    <location>
        <begin position="58"/>
        <end position="101"/>
    </location>
</feature>
<evidence type="ECO:0000313" key="2">
    <source>
        <dbReference type="EMBL" id="ELY48580.1"/>
    </source>
</evidence>
<protein>
    <submittedName>
        <fullName evidence="2">Uncharacterized protein</fullName>
    </submittedName>
</protein>
<organism evidence="2 3">
    <name type="scientific">Natronolimnohabitans innermongolicus JCM 12255</name>
    <dbReference type="NCBI Taxonomy" id="1227499"/>
    <lineage>
        <taxon>Archaea</taxon>
        <taxon>Methanobacteriati</taxon>
        <taxon>Methanobacteriota</taxon>
        <taxon>Stenosarchaea group</taxon>
        <taxon>Halobacteria</taxon>
        <taxon>Halobacteriales</taxon>
        <taxon>Natrialbaceae</taxon>
        <taxon>Natronolimnohabitans</taxon>
    </lineage>
</organism>
<keyword evidence="3" id="KW-1185">Reference proteome</keyword>
<evidence type="ECO:0000313" key="3">
    <source>
        <dbReference type="Proteomes" id="UP000011602"/>
    </source>
</evidence>
<dbReference type="Proteomes" id="UP000011602">
    <property type="component" value="Unassembled WGS sequence"/>
</dbReference>
<evidence type="ECO:0000256" key="1">
    <source>
        <dbReference type="SAM" id="MobiDB-lite"/>
    </source>
</evidence>
<gene>
    <name evidence="2" type="ORF">C493_22141</name>
</gene>
<comment type="caution">
    <text evidence="2">The sequence shown here is derived from an EMBL/GenBank/DDBJ whole genome shotgun (WGS) entry which is preliminary data.</text>
</comment>
<proteinExistence type="predicted"/>
<accession>L9WGG6</accession>
<sequence>MLLVADLRYQVRALYSDERLVYLEGVDLTRTIAPVPLQDDSDAFECGSRVATRRRRVDPGTMGVVPAPVTSSTRTQQSDDERRVFHRLSLDGSRSDGDAAS</sequence>